<comment type="caution">
    <text evidence="4">The sequence shown here is derived from an EMBL/GenBank/DDBJ whole genome shotgun (WGS) entry which is preliminary data.</text>
</comment>
<dbReference type="InterPro" id="IPR002075">
    <property type="entry name" value="NTF2_dom"/>
</dbReference>
<dbReference type="PANTHER" id="PTHR10693">
    <property type="entry name" value="RAS GTPASE-ACTIVATING PROTEIN-BINDING PROTEIN"/>
    <property type="match status" value="1"/>
</dbReference>
<evidence type="ECO:0000313" key="4">
    <source>
        <dbReference type="EMBL" id="CAA3027906.1"/>
    </source>
</evidence>
<organism evidence="4 5">
    <name type="scientific">Olea europaea subsp. europaea</name>
    <dbReference type="NCBI Taxonomy" id="158383"/>
    <lineage>
        <taxon>Eukaryota</taxon>
        <taxon>Viridiplantae</taxon>
        <taxon>Streptophyta</taxon>
        <taxon>Embryophyta</taxon>
        <taxon>Tracheophyta</taxon>
        <taxon>Spermatophyta</taxon>
        <taxon>Magnoliopsida</taxon>
        <taxon>eudicotyledons</taxon>
        <taxon>Gunneridae</taxon>
        <taxon>Pentapetalae</taxon>
        <taxon>asterids</taxon>
        <taxon>lamiids</taxon>
        <taxon>Lamiales</taxon>
        <taxon>Oleaceae</taxon>
        <taxon>Oleeae</taxon>
        <taxon>Olea</taxon>
    </lineage>
</organism>
<sequence length="319" mass="34541">MKPLYINSLNIHAVTPLYCKAILKILGFQLLFLAVVLICSLRDQDQDESSLLGWPGADDAITSVTTLEKINEKIMSSDYKERPVELKTAVAQESVGGGVVVSVTGCFTVENTRKNFTQTFFLAKQEKGFYVLNDILRFIDVCEPLPNATSHVTENDQAASACDSEPATIPDIPASSHTEAVVVYGNANEASSASVIDDTVAGVAVSKPSNPPQENVLPIVETPVKEDAKKITYASMVSKASSITSPILAPANKTVRASTNTKQQLVAPPVPKSPTHLGDPRPATPLERMVEILKVEMDPMGLKVLNKEPYEVKMSVLWF</sequence>
<dbReference type="GO" id="GO:0003729">
    <property type="term" value="F:mRNA binding"/>
    <property type="evidence" value="ECO:0007669"/>
    <property type="project" value="TreeGrafter"/>
</dbReference>
<proteinExistence type="predicted"/>
<dbReference type="PANTHER" id="PTHR10693:SF52">
    <property type="entry name" value="RAS GTPASE-ACTIVATING BINDING-LIKE PROTEIN"/>
    <property type="match status" value="1"/>
</dbReference>
<evidence type="ECO:0000259" key="3">
    <source>
        <dbReference type="PROSITE" id="PS50177"/>
    </source>
</evidence>
<feature type="region of interest" description="Disordered" evidence="2">
    <location>
        <begin position="259"/>
        <end position="283"/>
    </location>
</feature>
<accession>A0A8S0V3Y1</accession>
<dbReference type="Gramene" id="OE9A072595T3">
    <property type="protein sequence ID" value="OE9A072595C3"/>
    <property type="gene ID" value="OE9A072595"/>
</dbReference>
<dbReference type="AlphaFoldDB" id="A0A8S0V3Y1"/>
<keyword evidence="5" id="KW-1185">Reference proteome</keyword>
<dbReference type="InterPro" id="IPR039539">
    <property type="entry name" value="Ras_GTPase_bind_prot"/>
</dbReference>
<dbReference type="SUPFAM" id="SSF54427">
    <property type="entry name" value="NTF2-like"/>
    <property type="match status" value="1"/>
</dbReference>
<evidence type="ECO:0000313" key="5">
    <source>
        <dbReference type="Proteomes" id="UP000594638"/>
    </source>
</evidence>
<dbReference type="GO" id="GO:1990904">
    <property type="term" value="C:ribonucleoprotein complex"/>
    <property type="evidence" value="ECO:0007669"/>
    <property type="project" value="TreeGrafter"/>
</dbReference>
<dbReference type="OrthoDB" id="339151at2759"/>
<dbReference type="EMBL" id="CACTIH010009226">
    <property type="protein sequence ID" value="CAA3027906.1"/>
    <property type="molecule type" value="Genomic_DNA"/>
</dbReference>
<dbReference type="PROSITE" id="PS50177">
    <property type="entry name" value="NTF2_DOMAIN"/>
    <property type="match status" value="1"/>
</dbReference>
<feature type="domain" description="NTF2" evidence="3">
    <location>
        <begin position="48"/>
        <end position="138"/>
    </location>
</feature>
<reference evidence="4 5" key="1">
    <citation type="submission" date="2019-12" db="EMBL/GenBank/DDBJ databases">
        <authorList>
            <person name="Alioto T."/>
            <person name="Alioto T."/>
            <person name="Gomez Garrido J."/>
        </authorList>
    </citation>
    <scope>NUCLEOTIDE SEQUENCE [LARGE SCALE GENOMIC DNA]</scope>
</reference>
<dbReference type="Pfam" id="PF02136">
    <property type="entry name" value="NTF2"/>
    <property type="match status" value="1"/>
</dbReference>
<dbReference type="Gene3D" id="3.10.450.50">
    <property type="match status" value="1"/>
</dbReference>
<dbReference type="GO" id="GO:0005829">
    <property type="term" value="C:cytosol"/>
    <property type="evidence" value="ECO:0007669"/>
    <property type="project" value="TreeGrafter"/>
</dbReference>
<dbReference type="InterPro" id="IPR018222">
    <property type="entry name" value="Nuclear_transport_factor_2_euk"/>
</dbReference>
<evidence type="ECO:0000256" key="1">
    <source>
        <dbReference type="ARBA" id="ARBA00022884"/>
    </source>
</evidence>
<dbReference type="InterPro" id="IPR032710">
    <property type="entry name" value="NTF2-like_dom_sf"/>
</dbReference>
<dbReference type="Proteomes" id="UP000594638">
    <property type="component" value="Unassembled WGS sequence"/>
</dbReference>
<name>A0A8S0V3Y1_OLEEU</name>
<keyword evidence="1" id="KW-0694">RNA-binding</keyword>
<evidence type="ECO:0000256" key="2">
    <source>
        <dbReference type="SAM" id="MobiDB-lite"/>
    </source>
</evidence>
<protein>
    <submittedName>
        <fullName evidence="4">Ras GTPase-activating -binding 2 isoform X1</fullName>
    </submittedName>
</protein>
<gene>
    <name evidence="4" type="ORF">OLEA9_A072595</name>
</gene>